<feature type="transmembrane region" description="Helical" evidence="8">
    <location>
        <begin position="218"/>
        <end position="240"/>
    </location>
</feature>
<accession>A0ABX1VA64</accession>
<sequence length="744" mass="77417">MSAASPTAGSLSAAGAGVTFGGVLASGRAMLFPVMLCGAILVIIVPLPAPILDLLLAANVTLATVILLVTVYVRRPLEFSVFPAVLLGTTLSRLVLNVASTRLILSRAATDGTGAAGGVIEAFGAFVSGDNLAIGLILFVILVAIQFLVITKGATRVGEVAARFALDGMPGKQMAIDADLSAGLIDQEEAKKRRDDVTSQADFYGAMDGAGKFVRGDAIAGIVITCINIAGGLYVGVVEMGMPVGGAATVFTTLTIGDGLVSQVPAFLISLAAGLIVTRSSNSTHLPTEIVTQLFRYKESMFLAGGFLVALAFTGLPTAPLLSLAAACGIVGWTLGGKSTTDQSDAKDSNASPGSPSPVGGASEGKAPEAKPEDELTVEPMALELGVNLLKLVDPTAGGDLLDRVAKVRQNIAGELGIILPKVRFRDVPTIDANSYRVKIRGVVIATGECHATAKLAVDTGSASGTPPGLQTTDPAFGRPAVWIDSTAAERASLMGYHVVEPAAVVVTHLTEIVRDHAAELLTRQQTHGLLDHLKERCPELVSEVVPDLLRAGQIQAVLANLLRERVPVRDLEAILEALADHAGRTKDPHFLTECARHALARTLCETHRDAAGLLHVVSLDPAAEELIASKSEFREGGFVLTLPPAVRDAVVRGLKNELTKLTSAGHAPIVLVGPQVRLGLREIVREKLPKLTVMSLTEVTRDTDLEVHGQLAADSLRSATQGADAPRSPESVPPPKSPLAAFA</sequence>
<dbReference type="EMBL" id="WTPX01000008">
    <property type="protein sequence ID" value="NNJ24395.1"/>
    <property type="molecule type" value="Genomic_DNA"/>
</dbReference>
<keyword evidence="3" id="KW-1003">Cell membrane</keyword>
<evidence type="ECO:0000256" key="2">
    <source>
        <dbReference type="ARBA" id="ARBA00008835"/>
    </source>
</evidence>
<dbReference type="InterPro" id="IPR001712">
    <property type="entry name" value="T3SS_FHIPEP"/>
</dbReference>
<keyword evidence="9" id="KW-0969">Cilium</keyword>
<organism evidence="9 10">
    <name type="scientific">Alienimonas chondri</name>
    <dbReference type="NCBI Taxonomy" id="2681879"/>
    <lineage>
        <taxon>Bacteria</taxon>
        <taxon>Pseudomonadati</taxon>
        <taxon>Planctomycetota</taxon>
        <taxon>Planctomycetia</taxon>
        <taxon>Planctomycetales</taxon>
        <taxon>Planctomycetaceae</taxon>
        <taxon>Alienimonas</taxon>
    </lineage>
</organism>
<proteinExistence type="inferred from homology"/>
<protein>
    <submittedName>
        <fullName evidence="9">Flagellar biosynthesis protein FlhA</fullName>
    </submittedName>
</protein>
<dbReference type="InterPro" id="IPR042193">
    <property type="entry name" value="FHIPEP_3"/>
</dbReference>
<feature type="transmembrane region" description="Helical" evidence="8">
    <location>
        <begin position="302"/>
        <end position="335"/>
    </location>
</feature>
<dbReference type="Gene3D" id="1.10.8.540">
    <property type="entry name" value="FHIPEP family, domain 3"/>
    <property type="match status" value="1"/>
</dbReference>
<feature type="region of interest" description="Disordered" evidence="7">
    <location>
        <begin position="341"/>
        <end position="374"/>
    </location>
</feature>
<feature type="transmembrane region" description="Helical" evidence="8">
    <location>
        <begin position="31"/>
        <end position="47"/>
    </location>
</feature>
<evidence type="ECO:0000256" key="1">
    <source>
        <dbReference type="ARBA" id="ARBA00004651"/>
    </source>
</evidence>
<dbReference type="PRINTS" id="PR00949">
    <property type="entry name" value="TYPE3IMAPROT"/>
</dbReference>
<dbReference type="InterPro" id="IPR025505">
    <property type="entry name" value="FHIPEP_CS"/>
</dbReference>
<keyword evidence="6 8" id="KW-0472">Membrane</keyword>
<dbReference type="RefSeq" id="WP_171183297.1">
    <property type="nucleotide sequence ID" value="NZ_WTPX01000008.1"/>
</dbReference>
<feature type="transmembrane region" description="Helical" evidence="8">
    <location>
        <begin position="54"/>
        <end position="73"/>
    </location>
</feature>
<keyword evidence="9" id="KW-0966">Cell projection</keyword>
<feature type="region of interest" description="Disordered" evidence="7">
    <location>
        <begin position="715"/>
        <end position="744"/>
    </location>
</feature>
<keyword evidence="10" id="KW-1185">Reference proteome</keyword>
<name>A0ABX1VA64_9PLAN</name>
<evidence type="ECO:0000256" key="6">
    <source>
        <dbReference type="ARBA" id="ARBA00023136"/>
    </source>
</evidence>
<evidence type="ECO:0000256" key="3">
    <source>
        <dbReference type="ARBA" id="ARBA00022475"/>
    </source>
</evidence>
<dbReference type="PROSITE" id="PS00994">
    <property type="entry name" value="FHIPEP"/>
    <property type="match status" value="1"/>
</dbReference>
<evidence type="ECO:0000313" key="10">
    <source>
        <dbReference type="Proteomes" id="UP000609651"/>
    </source>
</evidence>
<evidence type="ECO:0000256" key="8">
    <source>
        <dbReference type="SAM" id="Phobius"/>
    </source>
</evidence>
<dbReference type="InterPro" id="IPR042196">
    <property type="entry name" value="FHIPEP_4"/>
</dbReference>
<feature type="transmembrane region" description="Helical" evidence="8">
    <location>
        <begin position="132"/>
        <end position="150"/>
    </location>
</feature>
<evidence type="ECO:0000256" key="4">
    <source>
        <dbReference type="ARBA" id="ARBA00022692"/>
    </source>
</evidence>
<keyword evidence="5 8" id="KW-1133">Transmembrane helix</keyword>
<dbReference type="PANTHER" id="PTHR30161">
    <property type="entry name" value="FLAGELLAR EXPORT PROTEIN, MEMBRANE FLHA SUBUNIT-RELATED"/>
    <property type="match status" value="1"/>
</dbReference>
<dbReference type="Gene3D" id="3.40.30.60">
    <property type="entry name" value="FHIPEP family, domain 1"/>
    <property type="match status" value="1"/>
</dbReference>
<comment type="caution">
    <text evidence="9">The sequence shown here is derived from an EMBL/GenBank/DDBJ whole genome shotgun (WGS) entry which is preliminary data.</text>
</comment>
<feature type="compositionally biased region" description="Low complexity" evidence="7">
    <location>
        <begin position="352"/>
        <end position="361"/>
    </location>
</feature>
<dbReference type="Gene3D" id="3.40.50.12790">
    <property type="entry name" value="FHIPEP family, domain 4"/>
    <property type="match status" value="1"/>
</dbReference>
<dbReference type="PIRSF" id="PIRSF005419">
    <property type="entry name" value="FlhA"/>
    <property type="match status" value="1"/>
</dbReference>
<evidence type="ECO:0000256" key="5">
    <source>
        <dbReference type="ARBA" id="ARBA00022989"/>
    </source>
</evidence>
<gene>
    <name evidence="9" type="primary">flhA</name>
    <name evidence="9" type="ORF">LzC2_04520</name>
</gene>
<evidence type="ECO:0000256" key="7">
    <source>
        <dbReference type="SAM" id="MobiDB-lite"/>
    </source>
</evidence>
<reference evidence="9 10" key="1">
    <citation type="journal article" date="2020" name="Syst. Appl. Microbiol.">
        <title>Alienimonas chondri sp. nov., a novel planctomycete isolated from the biofilm of the red alga Chondrus crispus.</title>
        <authorList>
            <person name="Vitorino I."/>
            <person name="Albuquerque L."/>
            <person name="Wiegand S."/>
            <person name="Kallscheuer N."/>
            <person name="da Costa M.S."/>
            <person name="Lobo-da-Cunha A."/>
            <person name="Jogler C."/>
            <person name="Lage O.M."/>
        </authorList>
    </citation>
    <scope>NUCLEOTIDE SEQUENCE [LARGE SCALE GENOMIC DNA]</scope>
    <source>
        <strain evidence="9 10">LzC2</strain>
    </source>
</reference>
<comment type="similarity">
    <text evidence="2">Belongs to the FHIPEP (flagella/HR/invasion proteins export pore) family.</text>
</comment>
<comment type="subcellular location">
    <subcellularLocation>
        <location evidence="1">Cell membrane</location>
        <topology evidence="1">Multi-pass membrane protein</topology>
    </subcellularLocation>
</comment>
<dbReference type="PANTHER" id="PTHR30161:SF1">
    <property type="entry name" value="FLAGELLAR BIOSYNTHESIS PROTEIN FLHA-RELATED"/>
    <property type="match status" value="1"/>
</dbReference>
<keyword evidence="9" id="KW-0282">Flagellum</keyword>
<keyword evidence="4 8" id="KW-0812">Transmembrane</keyword>
<dbReference type="InterPro" id="IPR042194">
    <property type="entry name" value="FHIPEP_1"/>
</dbReference>
<dbReference type="Proteomes" id="UP000609651">
    <property type="component" value="Unassembled WGS sequence"/>
</dbReference>
<feature type="transmembrane region" description="Helical" evidence="8">
    <location>
        <begin position="260"/>
        <end position="281"/>
    </location>
</feature>
<dbReference type="Pfam" id="PF00771">
    <property type="entry name" value="FHIPEP"/>
    <property type="match status" value="1"/>
</dbReference>
<evidence type="ECO:0000313" key="9">
    <source>
        <dbReference type="EMBL" id="NNJ24395.1"/>
    </source>
</evidence>